<dbReference type="InterPro" id="IPR000397">
    <property type="entry name" value="Heat_shock_Hsp33"/>
</dbReference>
<evidence type="ECO:0000256" key="2">
    <source>
        <dbReference type="ARBA" id="ARBA00022833"/>
    </source>
</evidence>
<dbReference type="Gene3D" id="1.10.287.480">
    <property type="entry name" value="helix hairpin bin"/>
    <property type="match status" value="1"/>
</dbReference>
<name>A0AAI8PDB3_9PSED</name>
<dbReference type="PANTHER" id="PTHR30111:SF1">
    <property type="entry name" value="33 KDA CHAPERONIN"/>
    <property type="match status" value="1"/>
</dbReference>
<keyword evidence="1 6" id="KW-0963">Cytoplasm</keyword>
<dbReference type="GO" id="GO:0005737">
    <property type="term" value="C:cytoplasm"/>
    <property type="evidence" value="ECO:0007669"/>
    <property type="project" value="UniProtKB-SubCell"/>
</dbReference>
<evidence type="ECO:0000256" key="1">
    <source>
        <dbReference type="ARBA" id="ARBA00022490"/>
    </source>
</evidence>
<evidence type="ECO:0000256" key="3">
    <source>
        <dbReference type="ARBA" id="ARBA00023157"/>
    </source>
</evidence>
<proteinExistence type="inferred from homology"/>
<protein>
    <recommendedName>
        <fullName evidence="6">33 kDa chaperonin</fullName>
    </recommendedName>
    <alternativeName>
        <fullName evidence="6">Heat shock protein 33 homolog</fullName>
        <shortName evidence="6">HSP33</shortName>
    </alternativeName>
</protein>
<keyword evidence="4 6" id="KW-0143">Chaperone</keyword>
<dbReference type="Gene3D" id="3.90.1280.10">
    <property type="entry name" value="HSP33 redox switch-like"/>
    <property type="match status" value="1"/>
</dbReference>
<evidence type="ECO:0000313" key="8">
    <source>
        <dbReference type="Proteomes" id="UP000258127"/>
    </source>
</evidence>
<organism evidence="7 8">
    <name type="scientific">Pseudomonas parafulva</name>
    <dbReference type="NCBI Taxonomy" id="157782"/>
    <lineage>
        <taxon>Bacteria</taxon>
        <taxon>Pseudomonadati</taxon>
        <taxon>Pseudomonadota</taxon>
        <taxon>Gammaproteobacteria</taxon>
        <taxon>Pseudomonadales</taxon>
        <taxon>Pseudomonadaceae</taxon>
        <taxon>Pseudomonas</taxon>
    </lineage>
</organism>
<dbReference type="PANTHER" id="PTHR30111">
    <property type="entry name" value="33 KDA CHAPERONIN"/>
    <property type="match status" value="1"/>
</dbReference>
<dbReference type="RefSeq" id="WP_116889684.1">
    <property type="nucleotide sequence ID" value="NZ_CP031641.1"/>
</dbReference>
<comment type="subcellular location">
    <subcellularLocation>
        <location evidence="6">Cytoplasm</location>
    </subcellularLocation>
</comment>
<dbReference type="PIRSF" id="PIRSF005261">
    <property type="entry name" value="Heat_shock_Hsp33"/>
    <property type="match status" value="1"/>
</dbReference>
<dbReference type="AlphaFoldDB" id="A0AAI8PDB3"/>
<dbReference type="GO" id="GO:0044183">
    <property type="term" value="F:protein folding chaperone"/>
    <property type="evidence" value="ECO:0007669"/>
    <property type="project" value="TreeGrafter"/>
</dbReference>
<dbReference type="InterPro" id="IPR023212">
    <property type="entry name" value="Hsp33_helix_hairpin_bin_dom_sf"/>
</dbReference>
<dbReference type="NCBIfam" id="NF001033">
    <property type="entry name" value="PRK00114.1"/>
    <property type="match status" value="1"/>
</dbReference>
<dbReference type="InterPro" id="IPR016153">
    <property type="entry name" value="Heat_shock_Hsp33_N"/>
</dbReference>
<evidence type="ECO:0000313" key="7">
    <source>
        <dbReference type="EMBL" id="AXO90390.1"/>
    </source>
</evidence>
<keyword evidence="5 6" id="KW-0676">Redox-active center</keyword>
<keyword evidence="3 6" id="KW-1015">Disulfide bond</keyword>
<evidence type="ECO:0000256" key="6">
    <source>
        <dbReference type="HAMAP-Rule" id="MF_00117"/>
    </source>
</evidence>
<dbReference type="Proteomes" id="UP000258127">
    <property type="component" value="Chromosome"/>
</dbReference>
<accession>A0AAI8PDB3</accession>
<dbReference type="GO" id="GO:0051082">
    <property type="term" value="F:unfolded protein binding"/>
    <property type="evidence" value="ECO:0007669"/>
    <property type="project" value="UniProtKB-UniRule"/>
</dbReference>
<comment type="function">
    <text evidence="6">Redox regulated molecular chaperone. Protects both thermally unfolding and oxidatively damaged proteins from irreversible aggregation. Plays an important role in the bacterial defense system toward oxidative stress.</text>
</comment>
<dbReference type="Pfam" id="PF01430">
    <property type="entry name" value="HSP33"/>
    <property type="match status" value="1"/>
</dbReference>
<evidence type="ECO:0000256" key="4">
    <source>
        <dbReference type="ARBA" id="ARBA00023186"/>
    </source>
</evidence>
<comment type="similarity">
    <text evidence="6">Belongs to the HSP33 family.</text>
</comment>
<gene>
    <name evidence="6 7" type="primary">hslO</name>
    <name evidence="7" type="ORF">DZC75_21185</name>
</gene>
<comment type="PTM">
    <text evidence="6">Under oxidizing conditions two disulfide bonds are formed involving the reactive cysteines. Under reducing conditions zinc is bound to the reactive cysteines and the protein is inactive.</text>
</comment>
<dbReference type="SUPFAM" id="SSF118352">
    <property type="entry name" value="HSP33 redox switch-like"/>
    <property type="match status" value="1"/>
</dbReference>
<dbReference type="InterPro" id="IPR016154">
    <property type="entry name" value="Heat_shock_Hsp33_C"/>
</dbReference>
<keyword evidence="8" id="KW-1185">Reference proteome</keyword>
<dbReference type="GO" id="GO:0042026">
    <property type="term" value="P:protein refolding"/>
    <property type="evidence" value="ECO:0007669"/>
    <property type="project" value="TreeGrafter"/>
</dbReference>
<dbReference type="SUPFAM" id="SSF64397">
    <property type="entry name" value="Hsp33 domain"/>
    <property type="match status" value="1"/>
</dbReference>
<dbReference type="HAMAP" id="MF_00117">
    <property type="entry name" value="HslO"/>
    <property type="match status" value="1"/>
</dbReference>
<evidence type="ECO:0000256" key="5">
    <source>
        <dbReference type="ARBA" id="ARBA00023284"/>
    </source>
</evidence>
<reference evidence="7 8" key="1">
    <citation type="submission" date="2018-08" db="EMBL/GenBank/DDBJ databases">
        <authorList>
            <person name="Lee Y."/>
            <person name="Kakembo D."/>
        </authorList>
    </citation>
    <scope>NUCLEOTIDE SEQUENCE [LARGE SCALE GENOMIC DNA]</scope>
    <source>
        <strain evidence="7 8">JBCS1880</strain>
    </source>
</reference>
<sequence>MSDLPDTDFTQRFLFEDRDVRGEWVSLDHSYGEVLARHPYPQPVATLLGELMAATSLLVGALKFDGLLILQARSQGPIPLLMVECSGERDIRGMARYEADQIANEAGLAELMPDGHLTLTIDPIKGQRYQGTVDLDGANLSECFTNYFVQSQQLNTRFWLDASAGKARGLLLQQLPRDRQPDDEARDESWQHVVALASTLKAQEWALDNETLLHRLYHEDAVRLFDVEPLRFSCSCSRERSGNALVSLGEADAKALVEECGGTVEIDCQFCNERYLFDATDVAQLFAGGGTDGASETLH</sequence>
<dbReference type="EMBL" id="CP031641">
    <property type="protein sequence ID" value="AXO90390.1"/>
    <property type="molecule type" value="Genomic_DNA"/>
</dbReference>
<dbReference type="Gene3D" id="3.55.30.10">
    <property type="entry name" value="Hsp33 domain"/>
    <property type="match status" value="1"/>
</dbReference>
<feature type="disulfide bond" description="Redox-active" evidence="6">
    <location>
        <begin position="268"/>
        <end position="271"/>
    </location>
</feature>
<keyword evidence="2 6" id="KW-0862">Zinc</keyword>
<dbReference type="CDD" id="cd00498">
    <property type="entry name" value="Hsp33"/>
    <property type="match status" value="1"/>
</dbReference>
<feature type="disulfide bond" description="Redox-active" evidence="6">
    <location>
        <begin position="234"/>
        <end position="236"/>
    </location>
</feature>